<feature type="compositionally biased region" description="Basic and acidic residues" evidence="1">
    <location>
        <begin position="1447"/>
        <end position="1458"/>
    </location>
</feature>
<feature type="compositionally biased region" description="Basic and acidic residues" evidence="1">
    <location>
        <begin position="593"/>
        <end position="608"/>
    </location>
</feature>
<feature type="compositionally biased region" description="Low complexity" evidence="1">
    <location>
        <begin position="282"/>
        <end position="300"/>
    </location>
</feature>
<feature type="region of interest" description="Disordered" evidence="1">
    <location>
        <begin position="900"/>
        <end position="949"/>
    </location>
</feature>
<feature type="region of interest" description="Disordered" evidence="1">
    <location>
        <begin position="1915"/>
        <end position="1956"/>
    </location>
</feature>
<accession>A0A914HS16</accession>
<evidence type="ECO:0000313" key="3">
    <source>
        <dbReference type="Proteomes" id="UP000887572"/>
    </source>
</evidence>
<feature type="region of interest" description="Disordered" evidence="1">
    <location>
        <begin position="178"/>
        <end position="204"/>
    </location>
</feature>
<feature type="compositionally biased region" description="Polar residues" evidence="1">
    <location>
        <begin position="354"/>
        <end position="369"/>
    </location>
</feature>
<feature type="compositionally biased region" description="Basic and acidic residues" evidence="1">
    <location>
        <begin position="1429"/>
        <end position="1440"/>
    </location>
</feature>
<organism evidence="3 4">
    <name type="scientific">Globodera rostochiensis</name>
    <name type="common">Golden nematode worm</name>
    <name type="synonym">Heterodera rostochiensis</name>
    <dbReference type="NCBI Taxonomy" id="31243"/>
    <lineage>
        <taxon>Eukaryota</taxon>
        <taxon>Metazoa</taxon>
        <taxon>Ecdysozoa</taxon>
        <taxon>Nematoda</taxon>
        <taxon>Chromadorea</taxon>
        <taxon>Rhabditida</taxon>
        <taxon>Tylenchina</taxon>
        <taxon>Tylenchomorpha</taxon>
        <taxon>Tylenchoidea</taxon>
        <taxon>Heteroderidae</taxon>
        <taxon>Heteroderinae</taxon>
        <taxon>Globodera</taxon>
    </lineage>
</organism>
<dbReference type="PANTHER" id="PTHR47331:SF5">
    <property type="entry name" value="RIBONUCLEASE H"/>
    <property type="match status" value="1"/>
</dbReference>
<name>A0A914HS16_GLORO</name>
<feature type="compositionally biased region" description="Polar residues" evidence="1">
    <location>
        <begin position="1836"/>
        <end position="1845"/>
    </location>
</feature>
<feature type="compositionally biased region" description="Basic residues" evidence="1">
    <location>
        <begin position="1370"/>
        <end position="1379"/>
    </location>
</feature>
<feature type="compositionally biased region" description="Polar residues" evidence="1">
    <location>
        <begin position="249"/>
        <end position="281"/>
    </location>
</feature>
<dbReference type="PANTHER" id="PTHR47331">
    <property type="entry name" value="PHD-TYPE DOMAIN-CONTAINING PROTEIN"/>
    <property type="match status" value="1"/>
</dbReference>
<feature type="compositionally biased region" description="Low complexity" evidence="1">
    <location>
        <begin position="1818"/>
        <end position="1830"/>
    </location>
</feature>
<dbReference type="Pfam" id="PF05585">
    <property type="entry name" value="DUF1758"/>
    <property type="match status" value="1"/>
</dbReference>
<feature type="region of interest" description="Disordered" evidence="1">
    <location>
        <begin position="1577"/>
        <end position="1636"/>
    </location>
</feature>
<feature type="region of interest" description="Disordered" evidence="1">
    <location>
        <begin position="1661"/>
        <end position="1694"/>
    </location>
</feature>
<dbReference type="WBParaSite" id="Gr19_v10_g3709.t1">
    <property type="protein sequence ID" value="Gr19_v10_g3709.t1"/>
    <property type="gene ID" value="Gr19_v10_g3709"/>
</dbReference>
<dbReference type="InterPro" id="IPR005312">
    <property type="entry name" value="DUF1759"/>
</dbReference>
<feature type="compositionally biased region" description="Basic and acidic residues" evidence="1">
    <location>
        <begin position="1850"/>
        <end position="1860"/>
    </location>
</feature>
<dbReference type="Proteomes" id="UP000887572">
    <property type="component" value="Unplaced"/>
</dbReference>
<reference evidence="4" key="1">
    <citation type="submission" date="2022-11" db="UniProtKB">
        <authorList>
            <consortium name="WormBaseParasite"/>
        </authorList>
    </citation>
    <scope>IDENTIFICATION</scope>
</reference>
<evidence type="ECO:0000313" key="4">
    <source>
        <dbReference type="WBParaSite" id="Gr19_v10_g3709.t1"/>
    </source>
</evidence>
<feature type="compositionally biased region" description="Low complexity" evidence="1">
    <location>
        <begin position="935"/>
        <end position="945"/>
    </location>
</feature>
<evidence type="ECO:0000259" key="2">
    <source>
        <dbReference type="Pfam" id="PF05585"/>
    </source>
</evidence>
<feature type="compositionally biased region" description="Basic residues" evidence="1">
    <location>
        <begin position="1480"/>
        <end position="1496"/>
    </location>
</feature>
<feature type="domain" description="DUF1758" evidence="2">
    <location>
        <begin position="1075"/>
        <end position="1226"/>
    </location>
</feature>
<feature type="region of interest" description="Disordered" evidence="1">
    <location>
        <begin position="224"/>
        <end position="322"/>
    </location>
</feature>
<dbReference type="InterPro" id="IPR008737">
    <property type="entry name" value="DUF1758"/>
</dbReference>
<feature type="compositionally biased region" description="Polar residues" evidence="1">
    <location>
        <begin position="813"/>
        <end position="824"/>
    </location>
</feature>
<sequence length="1956" mass="220117">MRNIWPQNLSPRHHPTFRATSEGYLSDSSPPIIVLLATHFPVNKLLCSPVSNIPIEPLPRIHTKTPSVALSPQKVATLSKDPAEIVPSRARPCPTAPEPCQTVPDRANTVLDRAQPYQTVTAPDNSINQGREPDADRQLGILERSNRVLRDSVLPSVLFVLRDGQYITSIRNVRSDQSVNNKFKQPTGSSSRKPWTTSPSTKQQIRCTNGLDAEQALGNELKQHSKCSKLHRTNPALDNKSKQHIECSKLNQRPNKPWTTSPGTTQHSKCSKLQQRPNEPWTTSPSSTSSAQSDSDAQQTLDNESEQHLKGSKPASGQSSFEHRVQTVQLVLKGYIDTKQALDNESKQPFKCSKQANSNKPSTTLTSSSKALEHQVQAVLQAAKLLDYQVQAGHQAAKLLNTKCKQFFKQQNSWTPSSSSSSSSKALGHQFKQFIKQQTLGHQVQAVQRAGKLLTIEVKQYNKQKSLENQVQQHNDHILSNVSSAVKLNLQPDKNLSNLENALLLESQLEKVQKEGRTLEIFLEDIRESSSAWTDLLRKFTATERDAGEADFAAFDKKEKINDKVEAADTKLRDLRDLAGKLTVQAKLYRSRANNDERDAQAAHEKARQQNANAPHSNALPFTAPLYQFQPIQLEKFSGHKRKWPEFYESYKSAIGSQPISKAEKFNFLRNMLVGEARDLIAGFRLEDSNYDVAVQLLKDTYGAPEEHIRALHFELANLKSCRTLRDTKEFLLQLERLTRELNNAGEDIDGPPTFLMLEKRLTPSFLRTILNKKGEDPANWTTTKFRSVLSDAVRRETQIQEVMGEYGHPPQGSRTTQPITHAQPQWARWPTAKAFQGRYQSPPREHTYISPTVDKHQRQMDIRPPQGQPQCPKHRAEAMSGGLNQIPEQRDLTFISSSVDEHHKRLGNKPPQRKPQPTVHWTPSQPELQWPSGQQTQPTVQQEQNPFTQHEPTTPCVFCGSKHWHNECRQFSTFQPRLDIVREKHLCFKCLKPNHRAHECLRPSKCYKCRRPHPTALCRNDNNVSTQFAAAASDQSKRGSESSNGIGTKVMPQQCNAIRDDESRALLMTTTSTVFNPARPHLKKSAVIFIDPGSHRSFVTSKAAKQLDLPVVHTEECHLTTFGKQKPKKFVSDLVKIGFLGKSGEKLIFNLNALNFLVNEMPVITLSALDNTQLRQRKLAVPHRDIQPDIMLGMDVWHDLSVQQIERLPSGFTLSQSKIGTILSGSGLIDMGQEANVAFILSAHDQTARRTVQPIKAEPLIGMSMALSETKTDKHGLAVTKQEARRTTWQLNAQQPIIQATDQVSDINSQTNAEKRRTATLPPFSQQSSRQERLRPPQQPGEPGLRKPVQAWVGRQKGCSSATAEAFKRSRTSPKAPRRLQVQRQHAGAKQNPLEVRPHVAKNLPRKTAGSGKPNFSSKAMDLRRKRKGDDKLRAEKQKKAAGMKPRNEFHAGRRELSVPQARADNPAQLREQPDNQHLLRRQQRMGKASRRRPFKDRESDPTLSTTAAASSIRANTLWGWQTIIVVLLISLLGLFVLKPAGIPDGCTFNSFCEDKFVLNRQPTTLSSAATCHRKTIRGPHATSTDNPPTTAAPRTPRTTQPRSLGTLARVPQVQKGRNGTARAAPNISGKEKSRPINQMFKLEIGISFPVEQVNSIMDHDPDSISLAGSDDERDLDQCDDERDRDQSLPATSTYKIPRKKDIVFKKQRHFLGRNWGLHAVQQKPSDNDPSMGLLYAPRPKGKKLFFKDGSLKRLLELTTLFRRGKGVQTAKELLEQHGKIPMKDWAAKEQQITAELQEQEEKRHRKSREKERQRSKQQSSEQQMLQQLFGDSPEQATEQSTSTEAEDKESRFQHNETRIKWYNHRQAAVDELRRTLGHIRTNPRPTSGGHGPGSYTFNFCSIELIPTEPNAQNTFVWTNDSPRRTDRRARSKERTDGPPTSDAPAVGNVGTAVR</sequence>
<feature type="compositionally biased region" description="Acidic residues" evidence="1">
    <location>
        <begin position="1671"/>
        <end position="1682"/>
    </location>
</feature>
<protein>
    <submittedName>
        <fullName evidence="4">CCHC-type domain-containing protein</fullName>
    </submittedName>
</protein>
<feature type="region of interest" description="Disordered" evidence="1">
    <location>
        <begin position="1305"/>
        <end position="1510"/>
    </location>
</feature>
<proteinExistence type="predicted"/>
<feature type="region of interest" description="Disordered" evidence="1">
    <location>
        <begin position="1799"/>
        <end position="1860"/>
    </location>
</feature>
<keyword evidence="3" id="KW-1185">Reference proteome</keyword>
<feature type="region of interest" description="Disordered" evidence="1">
    <location>
        <begin position="806"/>
        <end position="825"/>
    </location>
</feature>
<dbReference type="Pfam" id="PF03564">
    <property type="entry name" value="DUF1759"/>
    <property type="match status" value="1"/>
</dbReference>
<feature type="region of interest" description="Disordered" evidence="1">
    <location>
        <begin position="593"/>
        <end position="616"/>
    </location>
</feature>
<feature type="compositionally biased region" description="Polar residues" evidence="1">
    <location>
        <begin position="920"/>
        <end position="934"/>
    </location>
</feature>
<feature type="region of interest" description="Disordered" evidence="1">
    <location>
        <begin position="345"/>
        <end position="369"/>
    </location>
</feature>
<evidence type="ECO:0000256" key="1">
    <source>
        <dbReference type="SAM" id="MobiDB-lite"/>
    </source>
</evidence>
<feature type="compositionally biased region" description="Low complexity" evidence="1">
    <location>
        <begin position="1589"/>
        <end position="1604"/>
    </location>
</feature>